<dbReference type="PANTHER" id="PTHR35037">
    <property type="entry name" value="C-TERMINAL REGION OF AIDA-LIKE PROTEIN"/>
    <property type="match status" value="1"/>
</dbReference>
<keyword evidence="1 2" id="KW-0732">Signal</keyword>
<protein>
    <submittedName>
        <fullName evidence="3">Autotransporter-associated beta strand repeat-containing protein</fullName>
    </submittedName>
</protein>
<reference evidence="3" key="1">
    <citation type="submission" date="2021-04" db="EMBL/GenBank/DDBJ databases">
        <title>Luteolibacter sp. 32A isolated from the skin of an Anderson's salamander (Ambystoma andersonii).</title>
        <authorList>
            <person name="Spergser J."/>
            <person name="Busse H.-J."/>
        </authorList>
    </citation>
    <scope>NUCLEOTIDE SEQUENCE</scope>
    <source>
        <strain evidence="3">32A</strain>
    </source>
</reference>
<feature type="chain" id="PRO_5037892115" evidence="2">
    <location>
        <begin position="23"/>
        <end position="1617"/>
    </location>
</feature>
<dbReference type="Pfam" id="PF12951">
    <property type="entry name" value="PATR"/>
    <property type="match status" value="8"/>
</dbReference>
<evidence type="ECO:0000256" key="1">
    <source>
        <dbReference type="ARBA" id="ARBA00022729"/>
    </source>
</evidence>
<evidence type="ECO:0000313" key="4">
    <source>
        <dbReference type="Proteomes" id="UP000676169"/>
    </source>
</evidence>
<dbReference type="EMBL" id="CP073100">
    <property type="protein sequence ID" value="QUE50191.1"/>
    <property type="molecule type" value="Genomic_DNA"/>
</dbReference>
<dbReference type="PANTHER" id="PTHR35037:SF3">
    <property type="entry name" value="C-TERMINAL REGION OF AIDA-LIKE PROTEIN"/>
    <property type="match status" value="1"/>
</dbReference>
<dbReference type="Proteomes" id="UP000676169">
    <property type="component" value="Chromosome"/>
</dbReference>
<dbReference type="InterPro" id="IPR012332">
    <property type="entry name" value="Autotransporter_pectin_lyase_C"/>
</dbReference>
<dbReference type="InterPro" id="IPR011050">
    <property type="entry name" value="Pectin_lyase_fold/virulence"/>
</dbReference>
<sequence length="1617" mass="156049">MRPLRKLPFLATVLVATYTAHADTRTWQTAGTTDTWSTAAGDTNWFIDADTTLSPWVDANAAVFDAATGETVTKTGTLLPTNVTIGANNGSWAFSGAGTIGGTASVLKTGTGSLSLTTDNAFSGGLTISQGTVNFSTANATGTGTVTLNDANTGSTNTSLLGSIGTARAITVANAGTGTTTIGTTSGGAVAYSGAITLNKAVTFQSSTTDRTDFSGAMSGAGDITITAGVANGRTIFNGTAKTATGNVTITSGANLQLSDGTATANSFIGDASLVTVNTGGLFRIAKGGNNETIGGLTGGGKVQAFFSNNTLTIGGTGTNTFTGELENNSGTLSLTKSGTGTQTLGGTGTSNFSGNVAINGGILKLAKSTALGATNTAVTKTTVAAGATLDVNGTNDSNYGVTIAGTGTSGQGALVNTGANTGAGNIQTPNIALSAHATIGGTGNFYMIASGYGANTLTLNNNTLTKAGTNTFFLTNTTVTAGTIAITGGGISQNRASNGSAAAFTLDNTAGVSLALGGYDLSVGSLAGGGATGGNVNLGGNTLTAGALGTSTSFAGAISGTGGLTKAGAGTLTLAGTNTWSGATTINAGTLQAGSTGAVGSSSAVTLANVAGATLDLNGFPLQVGSLAGGGATGGTVTNSSGTPAVLTTGGLNASPTFAGTITGAALGLTKTGTGTLTLSGTNTYGGATTINGGKLLVTGALASGGNISVGNGAIFAGSGSAGAVTVAAGGTLEAGASGTGSLSLASLSFSDAATVNVGTLTGYTSTAAINVSGTATTSVTPAAVVLNLPTSGVASGTYHLISHANALADLSAFTLGTVPTLSNRQSGMLVNNTGSIDYVVAGDTPKWTGLDGPDWVVGGTVPLHNWKLISAGTATDYIEGDLVLFDDTASNKNVRISIADISPAAVTFNNSAGNDYVLSGTDYTTGMEMWGITGGTTLTKSGTGALTLTGRNTFTGGITLSGGTINANHPSALGAGPLNFAGGAIDNTTGAPLALTTGNALQGGDIVFTGSNDLTLDGPLAMTINRQAVVNGGTLTLGGVVSGTGFSLTKAGAGTLVLSGTNTHTGGTIVAAGTLRPTANAAFGTGALTLNGGTLDPNALTITTPITMGAGGGTIAGHGTLGSVISGSGALSLASDGTLVLSAINTYSGGTTVTSGTVTLSGFAGFGNGNASIGSGSLTIQSGATVTTTSFFTIDANNTATTRTVNVAGTLNLAGSEYIRTFNLTGGTLNAPNSGTEYLRAPATGLAINSLASATTSTLTNRLDLTFSPLVADTANGAAAVDLAITGPVTENTGAGSGAKTITKNGTGTLLLSGANAYSGGTTVNAGTLLVNNATGSGTGSGAVTIASGAALGGTGTLSGAVTVNGTLAPGQGLGGISTGALTLAAGSNTSLEVDTTAVTSDVAHVTGNVTLGGTLNLTDLAPGTLANTAKLTLFTYTGTLTGTFAGLAEGATVNVSGNPLFIHYHDGNAVTLSMGDAYTNWASARGLAGPDAARDADPDHDGVKNALEFLFGSEPNPATAGAGSLASLPAITTDATMLHFTYRRTAASVGVVSPVVQYGSNLIGWTSAVDGSNGVTVQVVTDGFGTGVDRVTVNIPLALASGGKLFARLTAPNP</sequence>
<dbReference type="InterPro" id="IPR051551">
    <property type="entry name" value="Autotransporter_adhesion"/>
</dbReference>
<evidence type="ECO:0000256" key="2">
    <source>
        <dbReference type="SAM" id="SignalP"/>
    </source>
</evidence>
<dbReference type="SUPFAM" id="SSF51126">
    <property type="entry name" value="Pectin lyase-like"/>
    <property type="match status" value="4"/>
</dbReference>
<evidence type="ECO:0000313" key="3">
    <source>
        <dbReference type="EMBL" id="QUE50191.1"/>
    </source>
</evidence>
<dbReference type="NCBIfam" id="TIGR02601">
    <property type="entry name" value="autotrns_rpt"/>
    <property type="match status" value="8"/>
</dbReference>
<dbReference type="Gene3D" id="2.160.20.20">
    <property type="match status" value="1"/>
</dbReference>
<proteinExistence type="predicted"/>
<dbReference type="RefSeq" id="WP_211630295.1">
    <property type="nucleotide sequence ID" value="NZ_CP073100.1"/>
</dbReference>
<dbReference type="InterPro" id="IPR013425">
    <property type="entry name" value="Autotrns_rpt"/>
</dbReference>
<gene>
    <name evidence="3" type="ORF">KBB96_15105</name>
</gene>
<keyword evidence="4" id="KW-1185">Reference proteome</keyword>
<dbReference type="KEGG" id="lamb:KBB96_15105"/>
<name>A0A975IYA6_9BACT</name>
<feature type="signal peptide" evidence="2">
    <location>
        <begin position="1"/>
        <end position="22"/>
    </location>
</feature>
<accession>A0A975IYA6</accession>
<organism evidence="3 4">
    <name type="scientific">Luteolibacter ambystomatis</name>
    <dbReference type="NCBI Taxonomy" id="2824561"/>
    <lineage>
        <taxon>Bacteria</taxon>
        <taxon>Pseudomonadati</taxon>
        <taxon>Verrucomicrobiota</taxon>
        <taxon>Verrucomicrobiia</taxon>
        <taxon>Verrucomicrobiales</taxon>
        <taxon>Verrucomicrobiaceae</taxon>
        <taxon>Luteolibacter</taxon>
    </lineage>
</organism>